<keyword evidence="2" id="KW-0547">Nucleotide-binding</keyword>
<evidence type="ECO:0000256" key="2">
    <source>
        <dbReference type="ARBA" id="ARBA00022741"/>
    </source>
</evidence>
<dbReference type="PRINTS" id="PR01438">
    <property type="entry name" value="UNVRSLSTRESS"/>
</dbReference>
<protein>
    <recommendedName>
        <fullName evidence="5">UspA domain-containing protein</fullName>
    </recommendedName>
</protein>
<dbReference type="OrthoDB" id="6117544at2"/>
<evidence type="ECO:0000313" key="7">
    <source>
        <dbReference type="Proteomes" id="UP000244906"/>
    </source>
</evidence>
<name>A0A2V1H1Q6_9GAMM</name>
<evidence type="ECO:0000256" key="1">
    <source>
        <dbReference type="ARBA" id="ARBA00008791"/>
    </source>
</evidence>
<comment type="similarity">
    <text evidence="1">Belongs to the universal stress protein A family.</text>
</comment>
<dbReference type="PANTHER" id="PTHR46268:SF27">
    <property type="entry name" value="UNIVERSAL STRESS PROTEIN RV2623"/>
    <property type="match status" value="1"/>
</dbReference>
<dbReference type="InterPro" id="IPR006015">
    <property type="entry name" value="Universal_stress_UspA"/>
</dbReference>
<comment type="caution">
    <text evidence="6">The sequence shown here is derived from an EMBL/GenBank/DDBJ whole genome shotgun (WGS) entry which is preliminary data.</text>
</comment>
<organism evidence="6 7">
    <name type="scientific">Pelagibaculum spongiae</name>
    <dbReference type="NCBI Taxonomy" id="2080658"/>
    <lineage>
        <taxon>Bacteria</taxon>
        <taxon>Pseudomonadati</taxon>
        <taxon>Pseudomonadota</taxon>
        <taxon>Gammaproteobacteria</taxon>
        <taxon>Oceanospirillales</taxon>
        <taxon>Pelagibaculum</taxon>
    </lineage>
</organism>
<evidence type="ECO:0000256" key="3">
    <source>
        <dbReference type="ARBA" id="ARBA00022840"/>
    </source>
</evidence>
<feature type="chain" id="PRO_5016031129" description="UspA domain-containing protein" evidence="4">
    <location>
        <begin position="23"/>
        <end position="159"/>
    </location>
</feature>
<feature type="signal peptide" evidence="4">
    <location>
        <begin position="1"/>
        <end position="22"/>
    </location>
</feature>
<dbReference type="Proteomes" id="UP000244906">
    <property type="component" value="Unassembled WGS sequence"/>
</dbReference>
<accession>A0A2V1H1Q6</accession>
<dbReference type="GO" id="GO:0005524">
    <property type="term" value="F:ATP binding"/>
    <property type="evidence" value="ECO:0007669"/>
    <property type="project" value="UniProtKB-KW"/>
</dbReference>
<dbReference type="AlphaFoldDB" id="A0A2V1H1Q6"/>
<dbReference type="PANTHER" id="PTHR46268">
    <property type="entry name" value="STRESS RESPONSE PROTEIN NHAX"/>
    <property type="match status" value="1"/>
</dbReference>
<dbReference type="CDD" id="cd00293">
    <property type="entry name" value="USP-like"/>
    <property type="match status" value="1"/>
</dbReference>
<dbReference type="InterPro" id="IPR014729">
    <property type="entry name" value="Rossmann-like_a/b/a_fold"/>
</dbReference>
<evidence type="ECO:0000256" key="4">
    <source>
        <dbReference type="SAM" id="SignalP"/>
    </source>
</evidence>
<evidence type="ECO:0000313" key="6">
    <source>
        <dbReference type="EMBL" id="PVZ68816.1"/>
    </source>
</evidence>
<dbReference type="RefSeq" id="WP_116687201.1">
    <property type="nucleotide sequence ID" value="NZ_CAWNYD010000004.1"/>
</dbReference>
<keyword evidence="4" id="KW-0732">Signal</keyword>
<sequence length="159" mass="17379">MKIKRILLPLTLDASSVSIAKAAAEMASTHQAELILVYACEPVGSFGNAIIENYLPLDARSNFKQNRQKLLQDLRQQMKQFYSEHMAKITGVAAPAEVICEEERATTLILNSAKQLSADMIIMGSHARSGLSAMLIGNTAREITQLSEIPVLLVPLKNS</sequence>
<dbReference type="Pfam" id="PF00582">
    <property type="entry name" value="Usp"/>
    <property type="match status" value="1"/>
</dbReference>
<dbReference type="InterPro" id="IPR006016">
    <property type="entry name" value="UspA"/>
</dbReference>
<proteinExistence type="inferred from homology"/>
<evidence type="ECO:0000259" key="5">
    <source>
        <dbReference type="Pfam" id="PF00582"/>
    </source>
</evidence>
<dbReference type="EMBL" id="QDDL01000004">
    <property type="protein sequence ID" value="PVZ68816.1"/>
    <property type="molecule type" value="Genomic_DNA"/>
</dbReference>
<dbReference type="SUPFAM" id="SSF52402">
    <property type="entry name" value="Adenine nucleotide alpha hydrolases-like"/>
    <property type="match status" value="1"/>
</dbReference>
<feature type="domain" description="UspA" evidence="5">
    <location>
        <begin position="3"/>
        <end position="155"/>
    </location>
</feature>
<keyword evidence="3" id="KW-0067">ATP-binding</keyword>
<gene>
    <name evidence="6" type="ORF">DC094_11195</name>
</gene>
<reference evidence="6 7" key="1">
    <citation type="submission" date="2018-04" db="EMBL/GenBank/DDBJ databases">
        <title>Thalassorhabdus spongiae gen. nov., sp. nov., isolated from a marine sponge in South-West Iceland.</title>
        <authorList>
            <person name="Knobloch S."/>
            <person name="Daussin A."/>
            <person name="Johannsson R."/>
            <person name="Marteinsson V.T."/>
        </authorList>
    </citation>
    <scope>NUCLEOTIDE SEQUENCE [LARGE SCALE GENOMIC DNA]</scope>
    <source>
        <strain evidence="6 7">Hp12</strain>
    </source>
</reference>
<dbReference type="Gene3D" id="3.40.50.620">
    <property type="entry name" value="HUPs"/>
    <property type="match status" value="1"/>
</dbReference>
<keyword evidence="7" id="KW-1185">Reference proteome</keyword>